<protein>
    <submittedName>
        <fullName evidence="2">Thioredoxin Disulfide Isomerase</fullName>
    </submittedName>
</protein>
<dbReference type="AlphaFoldDB" id="S7WZU6"/>
<dbReference type="Proteomes" id="UP000014974">
    <property type="component" value="Unassembled WGS sequence"/>
</dbReference>
<dbReference type="Pfam" id="PF13899">
    <property type="entry name" value="Thioredoxin_7"/>
    <property type="match status" value="1"/>
</dbReference>
<feature type="signal peptide" evidence="1">
    <location>
        <begin position="1"/>
        <end position="20"/>
    </location>
</feature>
<comment type="caution">
    <text evidence="2">The sequence shown here is derived from an EMBL/GenBank/DDBJ whole genome shotgun (WGS) entry which is preliminary data.</text>
</comment>
<dbReference type="PATRIC" id="fig|641524.5.peg.1540"/>
<keyword evidence="2" id="KW-0413">Isomerase</keyword>
<evidence type="ECO:0000313" key="2">
    <source>
        <dbReference type="EMBL" id="EPR69448.1"/>
    </source>
</evidence>
<gene>
    <name evidence="2" type="ORF">ADICYQ_1550</name>
</gene>
<dbReference type="EMBL" id="ATNM01000065">
    <property type="protein sequence ID" value="EPR69448.1"/>
    <property type="molecule type" value="Genomic_DNA"/>
</dbReference>
<feature type="chain" id="PRO_5004547117" evidence="1">
    <location>
        <begin position="21"/>
        <end position="113"/>
    </location>
</feature>
<keyword evidence="1" id="KW-0732">Signal</keyword>
<dbReference type="eggNOG" id="COG0526">
    <property type="taxonomic scope" value="Bacteria"/>
</dbReference>
<dbReference type="GO" id="GO:0016853">
    <property type="term" value="F:isomerase activity"/>
    <property type="evidence" value="ECO:0007669"/>
    <property type="project" value="UniProtKB-KW"/>
</dbReference>
<proteinExistence type="predicted"/>
<reference evidence="2 3" key="1">
    <citation type="journal article" date="2013" name="Genome Announc.">
        <title>Draft Genome Sequence of Cyclobacterium qasimii Strain M12-11BT, Isolated from Arctic Marine Sediment.</title>
        <authorList>
            <person name="Shivaji S."/>
            <person name="Ara S."/>
            <person name="Singh A."/>
            <person name="Kumar Pinnaka A."/>
        </authorList>
    </citation>
    <scope>NUCLEOTIDE SEQUENCE [LARGE SCALE GENOMIC DNA]</scope>
    <source>
        <strain evidence="2 3">M12-11B</strain>
    </source>
</reference>
<dbReference type="STRING" id="641524.ADICYQ_1550"/>
<sequence>MKKSIIILIIAFINISSGFAQDWQTDFSKAKELATKEKKPIILVFQGSDWCAPCIKLSREIWTTETFIAYAKDNYIMFQADFPRKRKMLCQKNRLQPTRNWRRNMIKKEYSHW</sequence>
<name>S7WZU6_9BACT</name>
<dbReference type="SUPFAM" id="SSF52833">
    <property type="entry name" value="Thioredoxin-like"/>
    <property type="match status" value="1"/>
</dbReference>
<evidence type="ECO:0000313" key="3">
    <source>
        <dbReference type="Proteomes" id="UP000014974"/>
    </source>
</evidence>
<dbReference type="Gene3D" id="3.40.30.10">
    <property type="entry name" value="Glutaredoxin"/>
    <property type="match status" value="1"/>
</dbReference>
<dbReference type="InterPro" id="IPR036249">
    <property type="entry name" value="Thioredoxin-like_sf"/>
</dbReference>
<organism evidence="2 3">
    <name type="scientific">Cyclobacterium qasimii M12-11B</name>
    <dbReference type="NCBI Taxonomy" id="641524"/>
    <lineage>
        <taxon>Bacteria</taxon>
        <taxon>Pseudomonadati</taxon>
        <taxon>Bacteroidota</taxon>
        <taxon>Cytophagia</taxon>
        <taxon>Cytophagales</taxon>
        <taxon>Cyclobacteriaceae</taxon>
        <taxon>Cyclobacterium</taxon>
    </lineage>
</organism>
<accession>S7WZU6</accession>
<dbReference type="RefSeq" id="WP_020891887.1">
    <property type="nucleotide sequence ID" value="NZ_ATNM01000065.1"/>
</dbReference>
<evidence type="ECO:0000256" key="1">
    <source>
        <dbReference type="SAM" id="SignalP"/>
    </source>
</evidence>